<dbReference type="EMBL" id="JBHFFA010000007">
    <property type="protein sequence ID" value="KAL2614119.1"/>
    <property type="molecule type" value="Genomic_DNA"/>
</dbReference>
<dbReference type="PANTHER" id="PTHR36342:SF1">
    <property type="entry name" value="PTB DOMAIN ENGULFMENT ADAPTER"/>
    <property type="match status" value="1"/>
</dbReference>
<reference evidence="1 2" key="1">
    <citation type="submission" date="2024-09" db="EMBL/GenBank/DDBJ databases">
        <title>Chromosome-scale assembly of Riccia fluitans.</title>
        <authorList>
            <person name="Paukszto L."/>
            <person name="Sawicki J."/>
            <person name="Karawczyk K."/>
            <person name="Piernik-Szablinska J."/>
            <person name="Szczecinska M."/>
            <person name="Mazdziarz M."/>
        </authorList>
    </citation>
    <scope>NUCLEOTIDE SEQUENCE [LARGE SCALE GENOMIC DNA]</scope>
    <source>
        <strain evidence="1">Rf_01</strain>
        <tissue evidence="1">Aerial parts of the thallus</tissue>
    </source>
</reference>
<proteinExistence type="predicted"/>
<keyword evidence="2" id="KW-1185">Reference proteome</keyword>
<dbReference type="Proteomes" id="UP001605036">
    <property type="component" value="Unassembled WGS sequence"/>
</dbReference>
<evidence type="ECO:0000313" key="1">
    <source>
        <dbReference type="EMBL" id="KAL2614119.1"/>
    </source>
</evidence>
<dbReference type="AlphaFoldDB" id="A0ABD1XYS8"/>
<comment type="caution">
    <text evidence="1">The sequence shown here is derived from an EMBL/GenBank/DDBJ whole genome shotgun (WGS) entry which is preliminary data.</text>
</comment>
<accession>A0ABD1XYS8</accession>
<evidence type="ECO:0000313" key="2">
    <source>
        <dbReference type="Proteomes" id="UP001605036"/>
    </source>
</evidence>
<gene>
    <name evidence="1" type="ORF">R1flu_025811</name>
</gene>
<name>A0ABD1XYS8_9MARC</name>
<sequence>MEMLTGLLLPTGSAPNQSPSCDVFVGVMPIRLPPVAPRSLASALSSKGAIHFYTVVRQSSPTPSQFYFDFLPENPEDPLVAVGALLGQKVPGIVQERELRRLPTKSCWWIGKTEGDKGLESVRKFNSRWDNQLMLFRHDCRNYTEALVGHLTGRTDVIEQVLEMRKQDKDPADRFVDY</sequence>
<dbReference type="PANTHER" id="PTHR36342">
    <property type="entry name" value="PTB DOMAIN ENGULFMENT ADAPTER"/>
    <property type="match status" value="1"/>
</dbReference>
<protein>
    <submittedName>
        <fullName evidence="1">Uncharacterized protein</fullName>
    </submittedName>
</protein>
<organism evidence="1 2">
    <name type="scientific">Riccia fluitans</name>
    <dbReference type="NCBI Taxonomy" id="41844"/>
    <lineage>
        <taxon>Eukaryota</taxon>
        <taxon>Viridiplantae</taxon>
        <taxon>Streptophyta</taxon>
        <taxon>Embryophyta</taxon>
        <taxon>Marchantiophyta</taxon>
        <taxon>Marchantiopsida</taxon>
        <taxon>Marchantiidae</taxon>
        <taxon>Marchantiales</taxon>
        <taxon>Ricciaceae</taxon>
        <taxon>Riccia</taxon>
    </lineage>
</organism>